<name>A0A9P0FC47_BRAAE</name>
<gene>
    <name evidence="1" type="ORF">MELIAE_LOCUS2802</name>
</gene>
<protein>
    <submittedName>
        <fullName evidence="1">Uncharacterized protein</fullName>
    </submittedName>
</protein>
<dbReference type="OrthoDB" id="6418787at2759"/>
<evidence type="ECO:0000313" key="2">
    <source>
        <dbReference type="Proteomes" id="UP001154078"/>
    </source>
</evidence>
<accession>A0A9P0FC47</accession>
<evidence type="ECO:0000313" key="1">
    <source>
        <dbReference type="EMBL" id="CAH0549759.1"/>
    </source>
</evidence>
<keyword evidence="2" id="KW-1185">Reference proteome</keyword>
<dbReference type="AlphaFoldDB" id="A0A9P0FC47"/>
<dbReference type="Proteomes" id="UP001154078">
    <property type="component" value="Chromosome 11"/>
</dbReference>
<organism evidence="1 2">
    <name type="scientific">Brassicogethes aeneus</name>
    <name type="common">Rape pollen beetle</name>
    <name type="synonym">Meligethes aeneus</name>
    <dbReference type="NCBI Taxonomy" id="1431903"/>
    <lineage>
        <taxon>Eukaryota</taxon>
        <taxon>Metazoa</taxon>
        <taxon>Ecdysozoa</taxon>
        <taxon>Arthropoda</taxon>
        <taxon>Hexapoda</taxon>
        <taxon>Insecta</taxon>
        <taxon>Pterygota</taxon>
        <taxon>Neoptera</taxon>
        <taxon>Endopterygota</taxon>
        <taxon>Coleoptera</taxon>
        <taxon>Polyphaga</taxon>
        <taxon>Cucujiformia</taxon>
        <taxon>Nitidulidae</taxon>
        <taxon>Meligethinae</taxon>
        <taxon>Brassicogethes</taxon>
    </lineage>
</organism>
<reference evidence="1" key="1">
    <citation type="submission" date="2021-12" db="EMBL/GenBank/DDBJ databases">
        <authorList>
            <person name="King R."/>
        </authorList>
    </citation>
    <scope>NUCLEOTIDE SEQUENCE</scope>
</reference>
<proteinExistence type="predicted"/>
<sequence length="190" mass="21943">MFGRTHYPAEFIYSLRKKISVETGSVIFADLLAHLNFIKEKLLAPNERNQQTYFLKQLLLEWMWIPQQNYRELQFVQLHPVHSILCDLLHTKPVFLNFFTSSKFIMNSEAEITAEETSKPSGSSIVFEASTQTPTNEVCDSPLFTQKGYCLNTKDHSTLALNNIQKMREHGQEYGLQDPIGLMAYPFMLC</sequence>
<dbReference type="EMBL" id="OV121142">
    <property type="protein sequence ID" value="CAH0549759.1"/>
    <property type="molecule type" value="Genomic_DNA"/>
</dbReference>